<name>A0A1U8LQU8_GOSHI</name>
<reference evidence="4" key="2">
    <citation type="submission" date="2025-08" db="UniProtKB">
        <authorList>
            <consortium name="RefSeq"/>
        </authorList>
    </citation>
    <scope>IDENTIFICATION</scope>
</reference>
<keyword evidence="2" id="KW-0472">Membrane</keyword>
<proteinExistence type="predicted"/>
<gene>
    <name evidence="4" type="primary">LOC107929894</name>
</gene>
<dbReference type="OrthoDB" id="1748563at2759"/>
<keyword evidence="3" id="KW-1185">Reference proteome</keyword>
<feature type="transmembrane region" description="Helical" evidence="2">
    <location>
        <begin position="175"/>
        <end position="195"/>
    </location>
</feature>
<accession>A0A1U8LQU8</accession>
<dbReference type="Proteomes" id="UP000818029">
    <property type="component" value="Chromosome A07"/>
</dbReference>
<dbReference type="KEGG" id="ghi:107929894"/>
<evidence type="ECO:0000256" key="1">
    <source>
        <dbReference type="SAM" id="MobiDB-lite"/>
    </source>
</evidence>
<dbReference type="STRING" id="3635.A0A1U8LQU8"/>
<dbReference type="PaxDb" id="3635-A0A1U8LQU8"/>
<dbReference type="OMA" id="FSHAIVW"/>
<keyword evidence="2" id="KW-1133">Transmembrane helix</keyword>
<feature type="compositionally biased region" description="Pro residues" evidence="1">
    <location>
        <begin position="105"/>
        <end position="139"/>
    </location>
</feature>
<dbReference type="RefSeq" id="XP_016716915.1">
    <property type="nucleotide sequence ID" value="XM_016861426.2"/>
</dbReference>
<feature type="transmembrane region" description="Helical" evidence="2">
    <location>
        <begin position="17"/>
        <end position="35"/>
    </location>
</feature>
<evidence type="ECO:0000313" key="3">
    <source>
        <dbReference type="Proteomes" id="UP000818029"/>
    </source>
</evidence>
<sequence length="196" mass="21457">MVITRFPNGQLSQGSKWVLLVFKVGFMGMMMMLMVPRVTSMEEIGTPPAGLLCISECSTCPVICSPPPAPPLKSFPPPSVSVHHTPPPDVPYFYYTPMSPQTPQHSPPPSVSVSPPPSLSRRPPSPPAPSSKGSPPPPIKYFYNEPSGQGPPTTPRQYPYPYPYYYFYSSKASSLPVQVSISAVMLLFFNAVLFYC</sequence>
<feature type="region of interest" description="Disordered" evidence="1">
    <location>
        <begin position="100"/>
        <end position="154"/>
    </location>
</feature>
<protein>
    <submittedName>
        <fullName evidence="4">Leucine-rich repeat extensin-like protein 1</fullName>
    </submittedName>
</protein>
<reference evidence="3" key="1">
    <citation type="journal article" date="2020" name="Nat. Genet.">
        <title>Genomic diversifications of five Gossypium allopolyploid species and their impact on cotton improvement.</title>
        <authorList>
            <person name="Chen Z.J."/>
            <person name="Sreedasyam A."/>
            <person name="Ando A."/>
            <person name="Song Q."/>
            <person name="De Santiago L.M."/>
            <person name="Hulse-Kemp A.M."/>
            <person name="Ding M."/>
            <person name="Ye W."/>
            <person name="Kirkbride R.C."/>
            <person name="Jenkins J."/>
            <person name="Plott C."/>
            <person name="Lovell J."/>
            <person name="Lin Y.M."/>
            <person name="Vaughn R."/>
            <person name="Liu B."/>
            <person name="Simpson S."/>
            <person name="Scheffler B.E."/>
            <person name="Wen L."/>
            <person name="Saski C.A."/>
            <person name="Grover C.E."/>
            <person name="Hu G."/>
            <person name="Conover J.L."/>
            <person name="Carlson J.W."/>
            <person name="Shu S."/>
            <person name="Boston L.B."/>
            <person name="Williams M."/>
            <person name="Peterson D.G."/>
            <person name="McGee K."/>
            <person name="Jones D.C."/>
            <person name="Wendel J.F."/>
            <person name="Stelly D.M."/>
            <person name="Grimwood J."/>
            <person name="Schmutz J."/>
        </authorList>
    </citation>
    <scope>NUCLEOTIDE SEQUENCE [LARGE SCALE GENOMIC DNA]</scope>
    <source>
        <strain evidence="3">cv. TM-1</strain>
    </source>
</reference>
<organism evidence="3 4">
    <name type="scientific">Gossypium hirsutum</name>
    <name type="common">Upland cotton</name>
    <name type="synonym">Gossypium mexicanum</name>
    <dbReference type="NCBI Taxonomy" id="3635"/>
    <lineage>
        <taxon>Eukaryota</taxon>
        <taxon>Viridiplantae</taxon>
        <taxon>Streptophyta</taxon>
        <taxon>Embryophyta</taxon>
        <taxon>Tracheophyta</taxon>
        <taxon>Spermatophyta</taxon>
        <taxon>Magnoliopsida</taxon>
        <taxon>eudicotyledons</taxon>
        <taxon>Gunneridae</taxon>
        <taxon>Pentapetalae</taxon>
        <taxon>rosids</taxon>
        <taxon>malvids</taxon>
        <taxon>Malvales</taxon>
        <taxon>Malvaceae</taxon>
        <taxon>Malvoideae</taxon>
        <taxon>Gossypium</taxon>
    </lineage>
</organism>
<dbReference type="AlphaFoldDB" id="A0A1U8LQU8"/>
<evidence type="ECO:0000313" key="4">
    <source>
        <dbReference type="RefSeq" id="XP_016716915.1"/>
    </source>
</evidence>
<dbReference type="GeneID" id="107929894"/>
<keyword evidence="2" id="KW-0812">Transmembrane</keyword>
<evidence type="ECO:0000256" key="2">
    <source>
        <dbReference type="SAM" id="Phobius"/>
    </source>
</evidence>